<feature type="compositionally biased region" description="Basic and acidic residues" evidence="1">
    <location>
        <begin position="1"/>
        <end position="13"/>
    </location>
</feature>
<protein>
    <submittedName>
        <fullName evidence="2">Uncharacterized protein</fullName>
    </submittedName>
</protein>
<evidence type="ECO:0000313" key="2">
    <source>
        <dbReference type="EMBL" id="WTU72608.1"/>
    </source>
</evidence>
<reference evidence="2" key="1">
    <citation type="submission" date="2022-10" db="EMBL/GenBank/DDBJ databases">
        <title>The complete genomes of actinobacterial strains from the NBC collection.</title>
        <authorList>
            <person name="Joergensen T.S."/>
            <person name="Alvarez Arevalo M."/>
            <person name="Sterndorff E.B."/>
            <person name="Faurdal D."/>
            <person name="Vuksanovic O."/>
            <person name="Mourched A.-S."/>
            <person name="Charusanti P."/>
            <person name="Shaw S."/>
            <person name="Blin K."/>
            <person name="Weber T."/>
        </authorList>
    </citation>
    <scope>NUCLEOTIDE SEQUENCE</scope>
    <source>
        <strain evidence="2">NBC_00049</strain>
    </source>
</reference>
<organism evidence="2">
    <name type="scientific">Streptomyces sp. NBC_00049</name>
    <dbReference type="NCBI Taxonomy" id="2903617"/>
    <lineage>
        <taxon>Bacteria</taxon>
        <taxon>Bacillati</taxon>
        <taxon>Actinomycetota</taxon>
        <taxon>Actinomycetes</taxon>
        <taxon>Kitasatosporales</taxon>
        <taxon>Streptomycetaceae</taxon>
        <taxon>Streptomyces</taxon>
    </lineage>
</organism>
<gene>
    <name evidence="2" type="ORF">OG327_04215</name>
</gene>
<dbReference type="AlphaFoldDB" id="A0AAU2JMF6"/>
<proteinExistence type="predicted"/>
<accession>A0AAU2JMF6</accession>
<dbReference type="EMBL" id="CP108264">
    <property type="protein sequence ID" value="WTU72608.1"/>
    <property type="molecule type" value="Genomic_DNA"/>
</dbReference>
<name>A0AAU2JMF6_9ACTN</name>
<evidence type="ECO:0000256" key="1">
    <source>
        <dbReference type="SAM" id="MobiDB-lite"/>
    </source>
</evidence>
<feature type="region of interest" description="Disordered" evidence="1">
    <location>
        <begin position="1"/>
        <end position="29"/>
    </location>
</feature>
<sequence>MTRTATTKEHDVTPSRQKPPPSRRGPGKKLCYSAAGCGSLFLSLDLGLVSLALRAGTQRQRLVDTIRLLIIRCRIAQLRQQHNQRGGGR</sequence>